<proteinExistence type="predicted"/>
<protein>
    <submittedName>
        <fullName evidence="2">TIGR03032 family protein</fullName>
    </submittedName>
</protein>
<dbReference type="AlphaFoldDB" id="A0A7V8VG95"/>
<dbReference type="SUPFAM" id="SSF50969">
    <property type="entry name" value="YVTN repeat-like/Quinoprotein amine dehydrogenase"/>
    <property type="match status" value="1"/>
</dbReference>
<name>A0A7V8VG95_9BACT</name>
<comment type="caution">
    <text evidence="2">The sequence shown here is derived from an EMBL/GenBank/DDBJ whole genome shotgun (WGS) entry which is preliminary data.</text>
</comment>
<organism evidence="2 3">
    <name type="scientific">Thermogemmata fonticola</name>
    <dbReference type="NCBI Taxonomy" id="2755323"/>
    <lineage>
        <taxon>Bacteria</taxon>
        <taxon>Pseudomonadati</taxon>
        <taxon>Planctomycetota</taxon>
        <taxon>Planctomycetia</taxon>
        <taxon>Gemmatales</taxon>
        <taxon>Gemmataceae</taxon>
        <taxon>Thermogemmata</taxon>
    </lineage>
</organism>
<dbReference type="EMBL" id="JACEFB010000014">
    <property type="protein sequence ID" value="MBA2227473.1"/>
    <property type="molecule type" value="Genomic_DNA"/>
</dbReference>
<reference evidence="2 3" key="1">
    <citation type="submission" date="2020-07" db="EMBL/GenBank/DDBJ databases">
        <title>Thermogemmata thermophila gen. nov., sp. nov., a novel moderate thermophilic planctomycete from a Kamchatka hot spring.</title>
        <authorList>
            <person name="Elcheninov A.G."/>
            <person name="Podosokorskaya O.A."/>
            <person name="Kovaleva O.L."/>
            <person name="Novikov A."/>
            <person name="Bonch-Osmolovskaya E.A."/>
            <person name="Toshchakov S.V."/>
            <person name="Kublanov I.V."/>
        </authorList>
    </citation>
    <scope>NUCLEOTIDE SEQUENCE [LARGE SCALE GENOMIC DNA]</scope>
    <source>
        <strain evidence="2 3">2918</strain>
    </source>
</reference>
<dbReference type="Proteomes" id="UP000542342">
    <property type="component" value="Unassembled WGS sequence"/>
</dbReference>
<keyword evidence="3" id="KW-1185">Reference proteome</keyword>
<sequence length="362" mass="39688">MTMTMEAAPRSEPAAAGSSTRLVQYQHSQDFPDLLGQLGISLLVSTYQAGKVLVLGERDGKLDVQFHTFEQPMGLAVSPRMLAVGTRQAVWFLAAQPADRGLLEGYDGGFLARQAHYTGPIRCHDLAWCGGQLWVVNTLFSCLCTLEAQYHFVPRWRPPFVSDLVPEDRCHLNGLATDGQQPRFVTVLGRCNEKEGWRANKVQGGCLLEVPSGQVVVEGLSMPHSPRLYGGQLWVLNSGWGHLSLVDVTRGQVQGVAAVPGYTRGLAFHGPYAFVGLSRIRETNIFGGLPIGERHDELVCGVGVIEWRTGRTVATFMLRSGVEEIYDVQVVPLRRLALSGPHAEEDRAPVCWIAPHPGTTQR</sequence>
<dbReference type="InterPro" id="IPR017481">
    <property type="entry name" value="CHP03032"/>
</dbReference>
<dbReference type="InterPro" id="IPR011044">
    <property type="entry name" value="Quino_amine_DH_bsu"/>
</dbReference>
<dbReference type="Pfam" id="PF16261">
    <property type="entry name" value="DUF4915"/>
    <property type="match status" value="1"/>
</dbReference>
<evidence type="ECO:0000313" key="2">
    <source>
        <dbReference type="EMBL" id="MBA2227473.1"/>
    </source>
</evidence>
<evidence type="ECO:0000259" key="1">
    <source>
        <dbReference type="Pfam" id="PF16261"/>
    </source>
</evidence>
<evidence type="ECO:0000313" key="3">
    <source>
        <dbReference type="Proteomes" id="UP000542342"/>
    </source>
</evidence>
<dbReference type="NCBIfam" id="TIGR03032">
    <property type="entry name" value="TIGR03032 family protein"/>
    <property type="match status" value="1"/>
</dbReference>
<accession>A0A7V8VG95</accession>
<gene>
    <name evidence="2" type="ORF">H0921_15040</name>
</gene>
<feature type="domain" description="Conserved hypothetical protein CHP03032" evidence="1">
    <location>
        <begin position="30"/>
        <end position="333"/>
    </location>
</feature>